<keyword evidence="2 4" id="KW-0548">Nucleotidyltransferase</keyword>
<reference evidence="4 5" key="1">
    <citation type="submission" date="2017-09" db="EMBL/GenBank/DDBJ databases">
        <title>Depth-based differentiation of microbial function through sediment-hosted aquifers and enrichment of novel symbionts in the deep terrestrial subsurface.</title>
        <authorList>
            <person name="Probst A.J."/>
            <person name="Ladd B."/>
            <person name="Jarett J.K."/>
            <person name="Geller-Mcgrath D.E."/>
            <person name="Sieber C.M."/>
            <person name="Emerson J.B."/>
            <person name="Anantharaman K."/>
            <person name="Thomas B.C."/>
            <person name="Malmstrom R."/>
            <person name="Stieglmeier M."/>
            <person name="Klingl A."/>
            <person name="Woyke T."/>
            <person name="Ryan C.M."/>
            <person name="Banfield J.F."/>
        </authorList>
    </citation>
    <scope>NUCLEOTIDE SEQUENCE [LARGE SCALE GENOMIC DNA]</scope>
    <source>
        <strain evidence="4">CG22_combo_CG10-13_8_21_14_all_38_20</strain>
    </source>
</reference>
<name>A0A2H0BU60_9BACT</name>
<dbReference type="PANTHER" id="PTHR43793:SF1">
    <property type="entry name" value="FAD SYNTHASE"/>
    <property type="match status" value="1"/>
</dbReference>
<dbReference type="InterPro" id="IPR004821">
    <property type="entry name" value="Cyt_trans-like"/>
</dbReference>
<dbReference type="Pfam" id="PF01467">
    <property type="entry name" value="CTP_transf_like"/>
    <property type="match status" value="1"/>
</dbReference>
<evidence type="ECO:0000256" key="2">
    <source>
        <dbReference type="ARBA" id="ARBA00022695"/>
    </source>
</evidence>
<dbReference type="Proteomes" id="UP000231246">
    <property type="component" value="Unassembled WGS sequence"/>
</dbReference>
<dbReference type="GO" id="GO:0016779">
    <property type="term" value="F:nucleotidyltransferase activity"/>
    <property type="evidence" value="ECO:0007669"/>
    <property type="project" value="UniProtKB-KW"/>
</dbReference>
<dbReference type="InterPro" id="IPR050385">
    <property type="entry name" value="Archaeal_FAD_synthase"/>
</dbReference>
<dbReference type="SUPFAM" id="SSF52374">
    <property type="entry name" value="Nucleotidylyl transferase"/>
    <property type="match status" value="1"/>
</dbReference>
<evidence type="ECO:0000256" key="1">
    <source>
        <dbReference type="ARBA" id="ARBA00022679"/>
    </source>
</evidence>
<protein>
    <submittedName>
        <fullName evidence="4">Glycerol-3-phosphate cytidylyltransferase</fullName>
    </submittedName>
</protein>
<evidence type="ECO:0000313" key="5">
    <source>
        <dbReference type="Proteomes" id="UP000231246"/>
    </source>
</evidence>
<dbReference type="EMBL" id="PCTA01000033">
    <property type="protein sequence ID" value="PIP61213.1"/>
    <property type="molecule type" value="Genomic_DNA"/>
</dbReference>
<dbReference type="AlphaFoldDB" id="A0A2H0BU60"/>
<dbReference type="Gene3D" id="3.40.50.620">
    <property type="entry name" value="HUPs"/>
    <property type="match status" value="1"/>
</dbReference>
<organism evidence="4 5">
    <name type="scientific">Candidatus Roizmanbacteria bacterium CG22_combo_CG10-13_8_21_14_all_38_20</name>
    <dbReference type="NCBI Taxonomy" id="1974862"/>
    <lineage>
        <taxon>Bacteria</taxon>
        <taxon>Candidatus Roizmaniibacteriota</taxon>
    </lineage>
</organism>
<accession>A0A2H0BU60</accession>
<dbReference type="PANTHER" id="PTHR43793">
    <property type="entry name" value="FAD SYNTHASE"/>
    <property type="match status" value="1"/>
</dbReference>
<proteinExistence type="predicted"/>
<comment type="caution">
    <text evidence="4">The sequence shown here is derived from an EMBL/GenBank/DDBJ whole genome shotgun (WGS) entry which is preliminary data.</text>
</comment>
<evidence type="ECO:0000259" key="3">
    <source>
        <dbReference type="Pfam" id="PF01467"/>
    </source>
</evidence>
<feature type="domain" description="Cytidyltransferase-like" evidence="3">
    <location>
        <begin position="18"/>
        <end position="110"/>
    </location>
</feature>
<evidence type="ECO:0000313" key="4">
    <source>
        <dbReference type="EMBL" id="PIP61213.1"/>
    </source>
</evidence>
<dbReference type="NCBIfam" id="TIGR00125">
    <property type="entry name" value="cyt_tran_rel"/>
    <property type="match status" value="1"/>
</dbReference>
<sequence length="152" mass="17031">MNKIIKLDQIPSNKKLVLAGGVFDLLHYGHIKFLKEAKKYGDILIVALESDTTVQRLKGKSRPIFNQQIRAEILSELICVDYVILLNEMNSDKDYFDLVKAIKPDVIAVTKNDPQLDNKRKQAAGIGGELKIVTDQINTPSTSKLAQILKVE</sequence>
<dbReference type="InterPro" id="IPR014729">
    <property type="entry name" value="Rossmann-like_a/b/a_fold"/>
</dbReference>
<gene>
    <name evidence="4" type="ORF">COW99_05505</name>
</gene>
<keyword evidence="1 4" id="KW-0808">Transferase</keyword>